<protein>
    <submittedName>
        <fullName evidence="7">Tonalli isoform b</fullName>
    </submittedName>
</protein>
<dbReference type="PANTHER" id="PTHR10782">
    <property type="entry name" value="ZINC FINGER MIZ DOMAIN-CONTAINING PROTEIN"/>
    <property type="match status" value="1"/>
</dbReference>
<feature type="compositionally biased region" description="Acidic residues" evidence="5">
    <location>
        <begin position="93"/>
        <end position="108"/>
    </location>
</feature>
<feature type="region of interest" description="Disordered" evidence="5">
    <location>
        <begin position="39"/>
        <end position="125"/>
    </location>
</feature>
<dbReference type="PROSITE" id="PS51044">
    <property type="entry name" value="ZF_SP_RING"/>
    <property type="match status" value="1"/>
</dbReference>
<dbReference type="Proteomes" id="UP001146793">
    <property type="component" value="Unassembled WGS sequence"/>
</dbReference>
<name>A0AAV7YCN5_9EUKA</name>
<accession>A0AAV7YCN5</accession>
<evidence type="ECO:0000256" key="5">
    <source>
        <dbReference type="SAM" id="MobiDB-lite"/>
    </source>
</evidence>
<dbReference type="InterPro" id="IPR013083">
    <property type="entry name" value="Znf_RING/FYVE/PHD"/>
</dbReference>
<feature type="compositionally biased region" description="Polar residues" evidence="5">
    <location>
        <begin position="68"/>
        <end position="81"/>
    </location>
</feature>
<dbReference type="GO" id="GO:0000785">
    <property type="term" value="C:chromatin"/>
    <property type="evidence" value="ECO:0007669"/>
    <property type="project" value="TreeGrafter"/>
</dbReference>
<evidence type="ECO:0000313" key="7">
    <source>
        <dbReference type="EMBL" id="KAJ3427568.1"/>
    </source>
</evidence>
<dbReference type="GO" id="GO:0016925">
    <property type="term" value="P:protein sumoylation"/>
    <property type="evidence" value="ECO:0007669"/>
    <property type="project" value="TreeGrafter"/>
</dbReference>
<dbReference type="GO" id="GO:0008270">
    <property type="term" value="F:zinc ion binding"/>
    <property type="evidence" value="ECO:0007669"/>
    <property type="project" value="UniProtKB-KW"/>
</dbReference>
<proteinExistence type="predicted"/>
<gene>
    <name evidence="7" type="ORF">M0812_26082</name>
</gene>
<evidence type="ECO:0000256" key="3">
    <source>
        <dbReference type="ARBA" id="ARBA00022833"/>
    </source>
</evidence>
<dbReference type="SUPFAM" id="SSF57850">
    <property type="entry name" value="RING/U-box"/>
    <property type="match status" value="1"/>
</dbReference>
<keyword evidence="1" id="KW-0479">Metal-binding</keyword>
<organism evidence="7 8">
    <name type="scientific">Anaeramoeba flamelloides</name>
    <dbReference type="NCBI Taxonomy" id="1746091"/>
    <lineage>
        <taxon>Eukaryota</taxon>
        <taxon>Metamonada</taxon>
        <taxon>Anaeramoebidae</taxon>
        <taxon>Anaeramoeba</taxon>
    </lineage>
</organism>
<dbReference type="CDD" id="cd16650">
    <property type="entry name" value="SP-RING_PIAS-like"/>
    <property type="match status" value="1"/>
</dbReference>
<sequence>MTNSSFNFNPTGYPTFLEVGSPNTGDQLMGIDLGEVVVGDGNDDLEEEQKFESYEEEEEEERIVFSQERFSSNQLTSYPKNNNHHIFGIDQNEVTEEDQSEEEEEEEEPGKGEREEDISKKQLDQQIGSLTDQTIKKSYQYLQEFYRNNKKLSDDVISVLLFGDGTFSKANAPPFLGPVVLDLHTPVRFRFTKKKIEREKLRSQRLGLDPYLVVLNLKVGKQRGIERHSSTNIMMCLQNPKLNPKEPVISLKINQRVVKCPFSLPIKLDLDWFDQTRNEFCVKTKKRGIIAVIALQYLETKSTVTNLSINDVISSIVERSTCKPNESLLRMKKIMSMGSKLNHKTKFITKPSITTNIISQSTEPTLITTKKNNRPKIDRYPIQNFSININNIYHNHNQEKPIQKLNNDLQQMSISISLICPLGRKRITIPSKGINCGHIQCFDLECFLRFAIENQNFNCPFCEKVLKVEDLIIDGLLQNIILKTKKQRPKEIILFPNGEWQTKRNQLKKYEKNNNSKIINIEDKKENNMVSNQLHHRQPSSQTMRRKRKYLIKKHIKSKKRKMKHTKKRRRKKNKKQF</sequence>
<dbReference type="InterPro" id="IPR004181">
    <property type="entry name" value="Znf_MIZ"/>
</dbReference>
<keyword evidence="2 4" id="KW-0863">Zinc-finger</keyword>
<dbReference type="Gene3D" id="3.30.40.10">
    <property type="entry name" value="Zinc/RING finger domain, C3HC4 (zinc finger)"/>
    <property type="match status" value="1"/>
</dbReference>
<keyword evidence="3" id="KW-0862">Zinc</keyword>
<evidence type="ECO:0000313" key="8">
    <source>
        <dbReference type="Proteomes" id="UP001146793"/>
    </source>
</evidence>
<dbReference type="PANTHER" id="PTHR10782:SF4">
    <property type="entry name" value="TONALLI, ISOFORM E"/>
    <property type="match status" value="1"/>
</dbReference>
<feature type="compositionally biased region" description="Basic and acidic residues" evidence="5">
    <location>
        <begin position="109"/>
        <end position="123"/>
    </location>
</feature>
<evidence type="ECO:0000259" key="6">
    <source>
        <dbReference type="PROSITE" id="PS51044"/>
    </source>
</evidence>
<dbReference type="GO" id="GO:0061665">
    <property type="term" value="F:SUMO ligase activity"/>
    <property type="evidence" value="ECO:0007669"/>
    <property type="project" value="TreeGrafter"/>
</dbReference>
<dbReference type="AlphaFoldDB" id="A0AAV7YCN5"/>
<evidence type="ECO:0000256" key="1">
    <source>
        <dbReference type="ARBA" id="ARBA00022723"/>
    </source>
</evidence>
<feature type="domain" description="SP-RING-type" evidence="6">
    <location>
        <begin position="405"/>
        <end position="486"/>
    </location>
</feature>
<dbReference type="Pfam" id="PF02891">
    <property type="entry name" value="zf-MIZ"/>
    <property type="match status" value="1"/>
</dbReference>
<comment type="caution">
    <text evidence="7">The sequence shown here is derived from an EMBL/GenBank/DDBJ whole genome shotgun (WGS) entry which is preliminary data.</text>
</comment>
<feature type="compositionally biased region" description="Basic residues" evidence="5">
    <location>
        <begin position="534"/>
        <end position="578"/>
    </location>
</feature>
<evidence type="ECO:0000256" key="2">
    <source>
        <dbReference type="ARBA" id="ARBA00022771"/>
    </source>
</evidence>
<evidence type="ECO:0000256" key="4">
    <source>
        <dbReference type="PROSITE-ProRule" id="PRU00452"/>
    </source>
</evidence>
<dbReference type="EMBL" id="JANTQA010000062">
    <property type="protein sequence ID" value="KAJ3427568.1"/>
    <property type="molecule type" value="Genomic_DNA"/>
</dbReference>
<reference evidence="7" key="1">
    <citation type="submission" date="2022-08" db="EMBL/GenBank/DDBJ databases">
        <title>Novel sulphate-reducing endosymbionts in the free-living metamonad Anaeramoeba.</title>
        <authorList>
            <person name="Jerlstrom-Hultqvist J."/>
            <person name="Cepicka I."/>
            <person name="Gallot-Lavallee L."/>
            <person name="Salas-Leiva D."/>
            <person name="Curtis B.A."/>
            <person name="Zahonova K."/>
            <person name="Pipaliya S."/>
            <person name="Dacks J."/>
            <person name="Roger A.J."/>
        </authorList>
    </citation>
    <scope>NUCLEOTIDE SEQUENCE</scope>
    <source>
        <strain evidence="7">Busselton2</strain>
    </source>
</reference>
<feature type="region of interest" description="Disordered" evidence="5">
    <location>
        <begin position="527"/>
        <end position="578"/>
    </location>
</feature>